<name>A0A3P6Q3K0_9BILA</name>
<evidence type="ECO:0000256" key="1">
    <source>
        <dbReference type="SAM" id="MobiDB-lite"/>
    </source>
</evidence>
<gene>
    <name evidence="2" type="ORF">GPUH_LOCUS4345</name>
</gene>
<dbReference type="Proteomes" id="UP000271098">
    <property type="component" value="Unassembled WGS sequence"/>
</dbReference>
<organism evidence="2 3">
    <name type="scientific">Gongylonema pulchrum</name>
    <dbReference type="NCBI Taxonomy" id="637853"/>
    <lineage>
        <taxon>Eukaryota</taxon>
        <taxon>Metazoa</taxon>
        <taxon>Ecdysozoa</taxon>
        <taxon>Nematoda</taxon>
        <taxon>Chromadorea</taxon>
        <taxon>Rhabditida</taxon>
        <taxon>Spirurina</taxon>
        <taxon>Spiruromorpha</taxon>
        <taxon>Spiruroidea</taxon>
        <taxon>Gongylonematidae</taxon>
        <taxon>Gongylonema</taxon>
    </lineage>
</organism>
<protein>
    <submittedName>
        <fullName evidence="2">Uncharacterized protein</fullName>
    </submittedName>
</protein>
<evidence type="ECO:0000313" key="3">
    <source>
        <dbReference type="Proteomes" id="UP000271098"/>
    </source>
</evidence>
<feature type="region of interest" description="Disordered" evidence="1">
    <location>
        <begin position="1"/>
        <end position="23"/>
    </location>
</feature>
<accession>A0A3P6Q3K0</accession>
<proteinExistence type="predicted"/>
<dbReference type="AlphaFoldDB" id="A0A3P6Q3K0"/>
<evidence type="ECO:0000313" key="2">
    <source>
        <dbReference type="EMBL" id="VDK44232.1"/>
    </source>
</evidence>
<dbReference type="EMBL" id="UYRT01008102">
    <property type="protein sequence ID" value="VDK44232.1"/>
    <property type="molecule type" value="Genomic_DNA"/>
</dbReference>
<feature type="region of interest" description="Disordered" evidence="1">
    <location>
        <begin position="92"/>
        <end position="115"/>
    </location>
</feature>
<reference evidence="2 3" key="1">
    <citation type="submission" date="2018-11" db="EMBL/GenBank/DDBJ databases">
        <authorList>
            <consortium name="Pathogen Informatics"/>
        </authorList>
    </citation>
    <scope>NUCLEOTIDE SEQUENCE [LARGE SCALE GENOMIC DNA]</scope>
</reference>
<sequence>MEDLTEENEETVHSRNMTLNAHPQIPLFTPRNISEGIPEIQSDGISNLSSGTSSRIFVISKIEEDVQKMPETEQLDVPKTEAIKTPAVKAVIEPSSVSDAEEHKTTDSDSFVSRL</sequence>
<keyword evidence="3" id="KW-1185">Reference proteome</keyword>